<evidence type="ECO:0000256" key="1">
    <source>
        <dbReference type="ARBA" id="ARBA00006484"/>
    </source>
</evidence>
<dbReference type="EMBL" id="ONZQ02000013">
    <property type="protein sequence ID" value="SPO05585.1"/>
    <property type="molecule type" value="Genomic_DNA"/>
</dbReference>
<comment type="caution">
    <text evidence="3">The sequence shown here is derived from an EMBL/GenBank/DDBJ whole genome shotgun (WGS) entry which is preliminary data.</text>
</comment>
<accession>A0AAE8N3F5</accession>
<evidence type="ECO:0000256" key="2">
    <source>
        <dbReference type="ARBA" id="ARBA00023002"/>
    </source>
</evidence>
<dbReference type="SUPFAM" id="SSF51735">
    <property type="entry name" value="NAD(P)-binding Rossmann-fold domains"/>
    <property type="match status" value="1"/>
</dbReference>
<keyword evidence="2" id="KW-0560">Oxidoreductase</keyword>
<name>A0AAE8N3F5_9PEZI</name>
<reference evidence="3" key="1">
    <citation type="submission" date="2018-03" db="EMBL/GenBank/DDBJ databases">
        <authorList>
            <person name="Guldener U."/>
        </authorList>
    </citation>
    <scope>NUCLEOTIDE SEQUENCE</scope>
</reference>
<gene>
    <name evidence="3" type="ORF">DNG_08272</name>
</gene>
<protein>
    <submittedName>
        <fullName evidence="3">Related to dehydrogenase/reductase</fullName>
    </submittedName>
</protein>
<sequence length="327" mass="35949">MPAKYQRSVLVTGGTNGLGYECALAIARQHPEYIVIVAARSDSGGSVERIQKAIGQTNVQFMPLDLGDMAKVRSFAADWNTKNLPPIQSLVLNAALQFPGKAEYSADGFEKTFAISHVGHALLFSLLRPNLADTARIAIVSSGTHDPAQKSGLPDARFISADQLAHPSPEVAEGPGRQHYTNTKMANVMYGYSLHRRFQAINKRHGKNWTVNSFDPGLMPGTGLARDARGFVRFVWLSILPRILPLLRLLITPNVHTTKDSGESLARLAIGSDLEGTSGVYFEGRKAIKSSKESYDEKKQEELWQWTVDNLAKTGEERRTFSLDDLA</sequence>
<dbReference type="Pfam" id="PF00106">
    <property type="entry name" value="adh_short"/>
    <property type="match status" value="1"/>
</dbReference>
<dbReference type="AlphaFoldDB" id="A0AAE8N3F5"/>
<dbReference type="PANTHER" id="PTHR24320">
    <property type="entry name" value="RETINOL DEHYDROGENASE"/>
    <property type="match status" value="1"/>
</dbReference>
<dbReference type="Gene3D" id="3.40.50.720">
    <property type="entry name" value="NAD(P)-binding Rossmann-like Domain"/>
    <property type="match status" value="1"/>
</dbReference>
<organism evidence="3 4">
    <name type="scientific">Cephalotrichum gorgonifer</name>
    <dbReference type="NCBI Taxonomy" id="2041049"/>
    <lineage>
        <taxon>Eukaryota</taxon>
        <taxon>Fungi</taxon>
        <taxon>Dikarya</taxon>
        <taxon>Ascomycota</taxon>
        <taxon>Pezizomycotina</taxon>
        <taxon>Sordariomycetes</taxon>
        <taxon>Hypocreomycetidae</taxon>
        <taxon>Microascales</taxon>
        <taxon>Microascaceae</taxon>
        <taxon>Cephalotrichum</taxon>
    </lineage>
</organism>
<dbReference type="GO" id="GO:0016491">
    <property type="term" value="F:oxidoreductase activity"/>
    <property type="evidence" value="ECO:0007669"/>
    <property type="project" value="UniProtKB-KW"/>
</dbReference>
<keyword evidence="4" id="KW-1185">Reference proteome</keyword>
<proteinExistence type="inferred from homology"/>
<dbReference type="Proteomes" id="UP001187682">
    <property type="component" value="Unassembled WGS sequence"/>
</dbReference>
<evidence type="ECO:0000313" key="4">
    <source>
        <dbReference type="Proteomes" id="UP001187682"/>
    </source>
</evidence>
<dbReference type="InterPro" id="IPR036291">
    <property type="entry name" value="NAD(P)-bd_dom_sf"/>
</dbReference>
<evidence type="ECO:0000313" key="3">
    <source>
        <dbReference type="EMBL" id="SPO05585.1"/>
    </source>
</evidence>
<dbReference type="InterPro" id="IPR002347">
    <property type="entry name" value="SDR_fam"/>
</dbReference>
<comment type="similarity">
    <text evidence="1">Belongs to the short-chain dehydrogenases/reductases (SDR) family.</text>
</comment>
<dbReference type="PANTHER" id="PTHR24320:SF152">
    <property type="entry name" value="SHORT-CHAIN DEHYDROGENASE_REDUCTASE FAMILY PROTEIN"/>
    <property type="match status" value="1"/>
</dbReference>